<evidence type="ECO:0000313" key="2">
    <source>
        <dbReference type="Proteomes" id="UP000095192"/>
    </source>
</evidence>
<comment type="caution">
    <text evidence="1">The sequence shown here is derived from an EMBL/GenBank/DDBJ whole genome shotgun (WGS) entry which is preliminary data.</text>
</comment>
<accession>A0A1D3D030</accession>
<protein>
    <submittedName>
        <fullName evidence="1">Uncharacterized protein</fullName>
    </submittedName>
</protein>
<dbReference type="InParanoid" id="A0A1D3D030"/>
<dbReference type="AlphaFoldDB" id="A0A1D3D030"/>
<gene>
    <name evidence="1" type="ORF">cyc_07779</name>
</gene>
<organism evidence="1 2">
    <name type="scientific">Cyclospora cayetanensis</name>
    <dbReference type="NCBI Taxonomy" id="88456"/>
    <lineage>
        <taxon>Eukaryota</taxon>
        <taxon>Sar</taxon>
        <taxon>Alveolata</taxon>
        <taxon>Apicomplexa</taxon>
        <taxon>Conoidasida</taxon>
        <taxon>Coccidia</taxon>
        <taxon>Eucoccidiorida</taxon>
        <taxon>Eimeriorina</taxon>
        <taxon>Eimeriidae</taxon>
        <taxon>Cyclospora</taxon>
    </lineage>
</organism>
<dbReference type="EMBL" id="JROU02001317">
    <property type="protein sequence ID" value="OEH76816.1"/>
    <property type="molecule type" value="Genomic_DNA"/>
</dbReference>
<proteinExistence type="predicted"/>
<reference evidence="1 2" key="1">
    <citation type="journal article" date="2016" name="BMC Genomics">
        <title>Comparative genomics reveals Cyclospora cayetanensis possesses coccidia-like metabolism and invasion components but unique surface antigens.</title>
        <authorList>
            <person name="Liu S."/>
            <person name="Wang L."/>
            <person name="Zheng H."/>
            <person name="Xu Z."/>
            <person name="Roellig D.M."/>
            <person name="Li N."/>
            <person name="Frace M.A."/>
            <person name="Tang K."/>
            <person name="Arrowood M.J."/>
            <person name="Moss D.M."/>
            <person name="Zhang L."/>
            <person name="Feng Y."/>
            <person name="Xiao L."/>
        </authorList>
    </citation>
    <scope>NUCLEOTIDE SEQUENCE [LARGE SCALE GENOMIC DNA]</scope>
    <source>
        <strain evidence="1 2">CHN_HEN01</strain>
    </source>
</reference>
<evidence type="ECO:0000313" key="1">
    <source>
        <dbReference type="EMBL" id="OEH76816.1"/>
    </source>
</evidence>
<dbReference type="Proteomes" id="UP000095192">
    <property type="component" value="Unassembled WGS sequence"/>
</dbReference>
<keyword evidence="2" id="KW-1185">Reference proteome</keyword>
<dbReference type="VEuPathDB" id="ToxoDB:cyc_07779"/>
<sequence length="67" mass="7245">MVWEPAAAAGGLLELYATKWEGSRCAILVVASFGEHVQLPPLQEQTGNVQDCYCPPQHHKQPGVASE</sequence>
<name>A0A1D3D030_9EIME</name>